<feature type="domain" description="SWIM-type" evidence="2">
    <location>
        <begin position="21"/>
        <end position="54"/>
    </location>
</feature>
<dbReference type="AlphaFoldDB" id="A0A1E5Q1T7"/>
<evidence type="ECO:0000259" key="2">
    <source>
        <dbReference type="PROSITE" id="PS50966"/>
    </source>
</evidence>
<dbReference type="EMBL" id="MEHK01000001">
    <property type="protein sequence ID" value="OEJ35838.1"/>
    <property type="molecule type" value="Genomic_DNA"/>
</dbReference>
<dbReference type="Pfam" id="PF04434">
    <property type="entry name" value="SWIM"/>
    <property type="match status" value="1"/>
</dbReference>
<name>A0A1E5Q1T7_9ACTN</name>
<keyword evidence="1" id="KW-0479">Metal-binding</keyword>
<keyword evidence="1" id="KW-0863">Zinc-finger</keyword>
<protein>
    <recommendedName>
        <fullName evidence="2">SWIM-type domain-containing protein</fullName>
    </recommendedName>
</protein>
<reference evidence="3 4" key="1">
    <citation type="submission" date="2016-08" db="EMBL/GenBank/DDBJ databases">
        <title>The complete genome of Streptomyces subrutilus 10-1-1.</title>
        <authorList>
            <person name="Chen X."/>
        </authorList>
    </citation>
    <scope>NUCLEOTIDE SEQUENCE [LARGE SCALE GENOMIC DNA]</scope>
    <source>
        <strain evidence="3 4">10-1-1</strain>
    </source>
</reference>
<proteinExistence type="predicted"/>
<sequence>MGGSASGSVWGLCKGSGSTPYRTVVDLAGPAYKCSCPSRKFPCKHALGLLLLWSAEGAGEPGEPPQWAAQWLAERAAKAARPAAPAGRPVDEEGARRRAERRAARIGAGVTELEQRLADLLRGGLAGQEQAGYAGWEETAARMVDAQAPGLAGRVRELGTIPSCGPGWPARMLEEAALLHLLDRAWLGVSALPAELAATVRGRVGLPVSGEGEAVRDRWLVLAQYDSVSPDGRLTTRRIWLRGLGSGRPALVLDFGPPGRAPGLALPVGLVLEAEVRFRPGSAGLRGDLGERSTAAVPGAEVPVGVSTGAALEAYGAALREDPWLESWPVVLGAVIPIPGELGWQLADAEGRSALPVPVTGAGSRSRGGLWQLAALSGGGPVTVFGECGHRGFTPLTAWQPGSPEAVPLA</sequence>
<evidence type="ECO:0000256" key="1">
    <source>
        <dbReference type="PROSITE-ProRule" id="PRU00325"/>
    </source>
</evidence>
<accession>A0A1E5Q1T7</accession>
<evidence type="ECO:0000313" key="3">
    <source>
        <dbReference type="EMBL" id="OEJ35838.1"/>
    </source>
</evidence>
<dbReference type="STRING" id="36818.BGK67_20360"/>
<organism evidence="3 4">
    <name type="scientific">Streptomyces subrutilus</name>
    <dbReference type="NCBI Taxonomy" id="36818"/>
    <lineage>
        <taxon>Bacteria</taxon>
        <taxon>Bacillati</taxon>
        <taxon>Actinomycetota</taxon>
        <taxon>Actinomycetes</taxon>
        <taxon>Kitasatosporales</taxon>
        <taxon>Streptomycetaceae</taxon>
        <taxon>Streptomyces</taxon>
    </lineage>
</organism>
<gene>
    <name evidence="3" type="ORF">BGK67_20360</name>
</gene>
<dbReference type="PROSITE" id="PS50966">
    <property type="entry name" value="ZF_SWIM"/>
    <property type="match status" value="1"/>
</dbReference>
<dbReference type="InterPro" id="IPR007527">
    <property type="entry name" value="Znf_SWIM"/>
</dbReference>
<keyword evidence="1" id="KW-0862">Zinc</keyword>
<dbReference type="GO" id="GO:0008270">
    <property type="term" value="F:zinc ion binding"/>
    <property type="evidence" value="ECO:0007669"/>
    <property type="project" value="UniProtKB-KW"/>
</dbReference>
<evidence type="ECO:0000313" key="4">
    <source>
        <dbReference type="Proteomes" id="UP000095705"/>
    </source>
</evidence>
<comment type="caution">
    <text evidence="3">The sequence shown here is derived from an EMBL/GenBank/DDBJ whole genome shotgun (WGS) entry which is preliminary data.</text>
</comment>
<keyword evidence="4" id="KW-1185">Reference proteome</keyword>
<dbReference type="Proteomes" id="UP000095705">
    <property type="component" value="Unassembled WGS sequence"/>
</dbReference>